<evidence type="ECO:0000313" key="3">
    <source>
        <dbReference type="EMBL" id="OEV00710.1"/>
    </source>
</evidence>
<dbReference type="AlphaFoldDB" id="A0A1E7K9W5"/>
<evidence type="ECO:0000256" key="1">
    <source>
        <dbReference type="SAM" id="MobiDB-lite"/>
    </source>
</evidence>
<keyword evidence="2" id="KW-1133">Transmembrane helix</keyword>
<comment type="caution">
    <text evidence="3">The sequence shown here is derived from an EMBL/GenBank/DDBJ whole genome shotgun (WGS) entry which is preliminary data.</text>
</comment>
<dbReference type="PATRIC" id="fig|943816.4.peg.4835"/>
<dbReference type="RefSeq" id="WP_069993020.1">
    <property type="nucleotide sequence ID" value="NZ_LJGV01000022.1"/>
</dbReference>
<feature type="compositionally biased region" description="Basic and acidic residues" evidence="1">
    <location>
        <begin position="68"/>
        <end position="86"/>
    </location>
</feature>
<reference evidence="3 4" key="1">
    <citation type="journal article" date="2016" name="Front. Microbiol.">
        <title>Comparative Genomics Analysis of Streptomyces Species Reveals Their Adaptation to the Marine Environment and Their Diversity at the Genomic Level.</title>
        <authorList>
            <person name="Tian X."/>
            <person name="Zhang Z."/>
            <person name="Yang T."/>
            <person name="Chen M."/>
            <person name="Li J."/>
            <person name="Chen F."/>
            <person name="Yang J."/>
            <person name="Li W."/>
            <person name="Zhang B."/>
            <person name="Zhang Z."/>
            <person name="Wu J."/>
            <person name="Zhang C."/>
            <person name="Long L."/>
            <person name="Xiao J."/>
        </authorList>
    </citation>
    <scope>NUCLEOTIDE SEQUENCE [LARGE SCALE GENOMIC DNA]</scope>
    <source>
        <strain evidence="3 4">SCSIO M10379</strain>
    </source>
</reference>
<name>A0A1E7K9W5_9ACTN</name>
<feature type="compositionally biased region" description="Basic and acidic residues" evidence="1">
    <location>
        <begin position="1"/>
        <end position="12"/>
    </location>
</feature>
<evidence type="ECO:0000313" key="4">
    <source>
        <dbReference type="Proteomes" id="UP000175829"/>
    </source>
</evidence>
<feature type="transmembrane region" description="Helical" evidence="2">
    <location>
        <begin position="106"/>
        <end position="124"/>
    </location>
</feature>
<accession>A0A1E7K9W5</accession>
<organism evidence="3 4">
    <name type="scientific">Streptomyces qinglanensis</name>
    <dbReference type="NCBI Taxonomy" id="943816"/>
    <lineage>
        <taxon>Bacteria</taxon>
        <taxon>Bacillati</taxon>
        <taxon>Actinomycetota</taxon>
        <taxon>Actinomycetes</taxon>
        <taxon>Kitasatosporales</taxon>
        <taxon>Streptomycetaceae</taxon>
        <taxon>Streptomyces</taxon>
    </lineage>
</organism>
<gene>
    <name evidence="3" type="ORF">AN217_26210</name>
</gene>
<sequence>MSEEEQRGEREPGATPEQSEATPEPERAPDSRVEAESETGPAPRPGRESATGSGSASASESAASGPKAEPEPETEPKAEPETEDERRARWLLAREADDRRRRRTRIAAWCGVGVLVLGGAGWIAEPFVQDRMITSDACDGALPDGTMATLRAGAGDAEAHLAESEAETDTGLGRYTCEVANDAGGRVLEVRVYSRRDDVDRNLVRDFQSNGAHPASALPGGLPGFEARFGGVALVPECPGLGKDAAGLPRRLFVDVLGGHGAEPHQLVRAGAAVANKAAEKLGCDRDPLTVPAKDIEESEPEGVPSARAAGTTCAALARGPFSGAGWTVDLRIPEGPAPLTSCKVRPSGEDEDGDPYPPVARLYGLYGPEVKRVMFAEAGHSGVRTDKTRMRPWLNDVTAWATARCDGRPAGFKLRVSREDEGSDKPDEQVLSRRRLGRETMRAMLVSFAEKESAARGCTGLRLPSAD</sequence>
<feature type="compositionally biased region" description="Low complexity" evidence="1">
    <location>
        <begin position="48"/>
        <end position="67"/>
    </location>
</feature>
<keyword evidence="2" id="KW-0812">Transmembrane</keyword>
<evidence type="ECO:0000256" key="2">
    <source>
        <dbReference type="SAM" id="Phobius"/>
    </source>
</evidence>
<feature type="compositionally biased region" description="Basic and acidic residues" evidence="1">
    <location>
        <begin position="24"/>
        <end position="35"/>
    </location>
</feature>
<proteinExistence type="predicted"/>
<keyword evidence="2" id="KW-0472">Membrane</keyword>
<feature type="region of interest" description="Disordered" evidence="1">
    <location>
        <begin position="1"/>
        <end position="86"/>
    </location>
</feature>
<dbReference type="EMBL" id="LJGV01000022">
    <property type="protein sequence ID" value="OEV00710.1"/>
    <property type="molecule type" value="Genomic_DNA"/>
</dbReference>
<dbReference type="Proteomes" id="UP000175829">
    <property type="component" value="Unassembled WGS sequence"/>
</dbReference>
<protein>
    <submittedName>
        <fullName evidence="3">Uncharacterized protein</fullName>
    </submittedName>
</protein>